<name>A0ABR2C996_9ROSI</name>
<evidence type="ECO:0000313" key="3">
    <source>
        <dbReference type="Proteomes" id="UP001472677"/>
    </source>
</evidence>
<evidence type="ECO:0000259" key="1">
    <source>
        <dbReference type="Pfam" id="PF20167"/>
    </source>
</evidence>
<keyword evidence="3" id="KW-1185">Reference proteome</keyword>
<proteinExistence type="predicted"/>
<organism evidence="2 3">
    <name type="scientific">Hibiscus sabdariffa</name>
    <name type="common">roselle</name>
    <dbReference type="NCBI Taxonomy" id="183260"/>
    <lineage>
        <taxon>Eukaryota</taxon>
        <taxon>Viridiplantae</taxon>
        <taxon>Streptophyta</taxon>
        <taxon>Embryophyta</taxon>
        <taxon>Tracheophyta</taxon>
        <taxon>Spermatophyta</taxon>
        <taxon>Magnoliopsida</taxon>
        <taxon>eudicotyledons</taxon>
        <taxon>Gunneridae</taxon>
        <taxon>Pentapetalae</taxon>
        <taxon>rosids</taxon>
        <taxon>malvids</taxon>
        <taxon>Malvales</taxon>
        <taxon>Malvaceae</taxon>
        <taxon>Malvoideae</taxon>
        <taxon>Hibiscus</taxon>
    </lineage>
</organism>
<evidence type="ECO:0000313" key="2">
    <source>
        <dbReference type="EMBL" id="KAK8515877.1"/>
    </source>
</evidence>
<reference evidence="2 3" key="1">
    <citation type="journal article" date="2024" name="G3 (Bethesda)">
        <title>Genome assembly of Hibiscus sabdariffa L. provides insights into metabolisms of medicinal natural products.</title>
        <authorList>
            <person name="Kim T."/>
        </authorList>
    </citation>
    <scope>NUCLEOTIDE SEQUENCE [LARGE SCALE GENOMIC DNA]</scope>
    <source>
        <strain evidence="2">TK-2024</strain>
        <tissue evidence="2">Old leaves</tissue>
    </source>
</reference>
<accession>A0ABR2C996</accession>
<gene>
    <name evidence="2" type="ORF">V6N12_016183</name>
</gene>
<dbReference type="EMBL" id="JBBPBM010000062">
    <property type="protein sequence ID" value="KAK8515877.1"/>
    <property type="molecule type" value="Genomic_DNA"/>
</dbReference>
<sequence>MPTSHNQIVDRTRLLLIHTIMTGYRVNVGEILANELAAHCANDKGILAFPRLISDLCRRANVPMFDNDKYQPEKTGWTRAMYMRKMNVADAAPINMAMPTPLASPVPEAYA</sequence>
<comment type="caution">
    <text evidence="2">The sequence shown here is derived from an EMBL/GenBank/DDBJ whole genome shotgun (WGS) entry which is preliminary data.</text>
</comment>
<dbReference type="InterPro" id="IPR046796">
    <property type="entry name" value="Transposase_32_dom"/>
</dbReference>
<protein>
    <recommendedName>
        <fullName evidence="1">Putative plant transposon protein domain-containing protein</fullName>
    </recommendedName>
</protein>
<dbReference type="Proteomes" id="UP001472677">
    <property type="component" value="Unassembled WGS sequence"/>
</dbReference>
<feature type="domain" description="Putative plant transposon protein" evidence="1">
    <location>
        <begin position="1"/>
        <end position="63"/>
    </location>
</feature>
<dbReference type="Pfam" id="PF20167">
    <property type="entry name" value="Transposase_32"/>
    <property type="match status" value="1"/>
</dbReference>